<evidence type="ECO:0000313" key="1">
    <source>
        <dbReference type="EMBL" id="OYO10486.1"/>
    </source>
</evidence>
<proteinExistence type="predicted"/>
<evidence type="ECO:0008006" key="3">
    <source>
        <dbReference type="Google" id="ProtNLM"/>
    </source>
</evidence>
<sequence>MTLEMGLWRAEGSKLTRVVPSTIALEKELETYVASDPSILGETLLIIGRQVPTAHGGFIDLLAIDDEGTIHVLELKRNKTPRDVTAQTLDYGSWVSTLSRSDLIDIWKTYRPQQAFEEAYADAFGDAPPEDLNSSQVFTIVAASVDAATERIVRFLNEGHGIPINVVFFRHFTDNDTTYLARTWLVDHEPEPTKNTGSGKQTKTKEQWNGQDWYVSFGDDGSGRSWQDAAKYGFVSAGGKRWYSGTLKNLPVGGRVFVCIPGSGYVGVGTVTGSASRFDQLEVDVNGIPTLIGEQKLSGTYSRDGDEDDDIAEWAVPVAWTRTVPKSEAFWRTGMFANQNTVAKLRQAFTIEQVTAAFHLDDQPDDGAGR</sequence>
<dbReference type="Gene3D" id="3.40.1350.10">
    <property type="match status" value="1"/>
</dbReference>
<dbReference type="AlphaFoldDB" id="A0A255G7V9"/>
<organism evidence="1 2">
    <name type="scientific">Enemella evansiae</name>
    <dbReference type="NCBI Taxonomy" id="2016499"/>
    <lineage>
        <taxon>Bacteria</taxon>
        <taxon>Bacillati</taxon>
        <taxon>Actinomycetota</taxon>
        <taxon>Actinomycetes</taxon>
        <taxon>Propionibacteriales</taxon>
        <taxon>Propionibacteriaceae</taxon>
        <taxon>Enemella</taxon>
    </lineage>
</organism>
<protein>
    <recommendedName>
        <fullName evidence="3">DUF91 domain-containing protein</fullName>
    </recommendedName>
</protein>
<name>A0A255G7V9_9ACTN</name>
<gene>
    <name evidence="1" type="ORF">CGZ94_15815</name>
</gene>
<accession>A0A255G7V9</accession>
<dbReference type="Proteomes" id="UP000215896">
    <property type="component" value="Unassembled WGS sequence"/>
</dbReference>
<keyword evidence="2" id="KW-1185">Reference proteome</keyword>
<dbReference type="GO" id="GO:0003676">
    <property type="term" value="F:nucleic acid binding"/>
    <property type="evidence" value="ECO:0007669"/>
    <property type="project" value="InterPro"/>
</dbReference>
<dbReference type="InterPro" id="IPR011856">
    <property type="entry name" value="tRNA_endonuc-like_dom_sf"/>
</dbReference>
<evidence type="ECO:0000313" key="2">
    <source>
        <dbReference type="Proteomes" id="UP000215896"/>
    </source>
</evidence>
<dbReference type="EMBL" id="NMVO01000016">
    <property type="protein sequence ID" value="OYO10486.1"/>
    <property type="molecule type" value="Genomic_DNA"/>
</dbReference>
<reference evidence="1 2" key="1">
    <citation type="submission" date="2017-07" db="EMBL/GenBank/DDBJ databases">
        <title>Draft whole genome sequences of clinical Proprionibacteriaceae strains.</title>
        <authorList>
            <person name="Bernier A.-M."/>
            <person name="Bernard K."/>
            <person name="Domingo M.-C."/>
        </authorList>
    </citation>
    <scope>NUCLEOTIDE SEQUENCE [LARGE SCALE GENOMIC DNA]</scope>
    <source>
        <strain evidence="1 2">NML 030167</strain>
    </source>
</reference>
<dbReference type="OrthoDB" id="570199at2"/>
<comment type="caution">
    <text evidence="1">The sequence shown here is derived from an EMBL/GenBank/DDBJ whole genome shotgun (WGS) entry which is preliminary data.</text>
</comment>